<keyword evidence="3" id="KW-1185">Reference proteome</keyword>
<evidence type="ECO:0000256" key="1">
    <source>
        <dbReference type="SAM" id="Phobius"/>
    </source>
</evidence>
<dbReference type="Proteomes" id="UP000632138">
    <property type="component" value="Unassembled WGS sequence"/>
</dbReference>
<reference evidence="2 3" key="1">
    <citation type="submission" date="2021-01" db="EMBL/GenBank/DDBJ databases">
        <title>Actinoplanes sp. nov. LDG1-06 isolated from lichen.</title>
        <authorList>
            <person name="Saeng-In P."/>
            <person name="Phongsopitanun W."/>
            <person name="Kanchanasin P."/>
            <person name="Yuki M."/>
            <person name="Kudo T."/>
            <person name="Ohkuma M."/>
            <person name="Tanasupawat S."/>
        </authorList>
    </citation>
    <scope>NUCLEOTIDE SEQUENCE [LARGE SCALE GENOMIC DNA]</scope>
    <source>
        <strain evidence="2 3">LDG1-06</strain>
    </source>
</reference>
<sequence>MRLFFDLACLQFVKALVAGHLIRERWNPRRRTARMLMLAWPVDLLVALPLAAVTLLH</sequence>
<dbReference type="RefSeq" id="WP_203374727.1">
    <property type="nucleotide sequence ID" value="NZ_JAENHP010000001.1"/>
</dbReference>
<name>A0ABS2A4V7_9ACTN</name>
<keyword evidence="1" id="KW-1133">Transmembrane helix</keyword>
<organism evidence="2 3">
    <name type="scientific">Paractinoplanes ovalisporus</name>
    <dbReference type="NCBI Taxonomy" id="2810368"/>
    <lineage>
        <taxon>Bacteria</taxon>
        <taxon>Bacillati</taxon>
        <taxon>Actinomycetota</taxon>
        <taxon>Actinomycetes</taxon>
        <taxon>Micromonosporales</taxon>
        <taxon>Micromonosporaceae</taxon>
        <taxon>Paractinoplanes</taxon>
    </lineage>
</organism>
<keyword evidence="1" id="KW-0472">Membrane</keyword>
<evidence type="ECO:0000313" key="3">
    <source>
        <dbReference type="Proteomes" id="UP000632138"/>
    </source>
</evidence>
<protein>
    <submittedName>
        <fullName evidence="2">Uncharacterized protein</fullName>
    </submittedName>
</protein>
<keyword evidence="1" id="KW-0812">Transmembrane</keyword>
<feature type="transmembrane region" description="Helical" evidence="1">
    <location>
        <begin position="39"/>
        <end position="56"/>
    </location>
</feature>
<gene>
    <name evidence="2" type="ORF">JIG36_04800</name>
</gene>
<evidence type="ECO:0000313" key="2">
    <source>
        <dbReference type="EMBL" id="MBM2614875.1"/>
    </source>
</evidence>
<dbReference type="EMBL" id="JAENHP010000001">
    <property type="protein sequence ID" value="MBM2614875.1"/>
    <property type="molecule type" value="Genomic_DNA"/>
</dbReference>
<comment type="caution">
    <text evidence="2">The sequence shown here is derived from an EMBL/GenBank/DDBJ whole genome shotgun (WGS) entry which is preliminary data.</text>
</comment>
<proteinExistence type="predicted"/>
<accession>A0ABS2A4V7</accession>